<dbReference type="InterPro" id="IPR005119">
    <property type="entry name" value="LysR_subst-bd"/>
</dbReference>
<dbReference type="EMBL" id="KX490439">
    <property type="protein sequence ID" value="AOO92803.1"/>
    <property type="molecule type" value="Genomic_DNA"/>
</dbReference>
<comment type="function">
    <text evidence="5">Transcriptional regulator of the ttuABCDE tartrate utilization operon.</text>
</comment>
<feature type="domain" description="HTH lysR-type" evidence="8">
    <location>
        <begin position="5"/>
        <end position="62"/>
    </location>
</feature>
<keyword evidence="2" id="KW-0805">Transcription regulation</keyword>
<dbReference type="SUPFAM" id="SSF53850">
    <property type="entry name" value="Periplasmic binding protein-like II"/>
    <property type="match status" value="1"/>
</dbReference>
<protein>
    <recommendedName>
        <fullName evidence="6">HTH-type transcriptional regulator TtuA</fullName>
    </recommendedName>
    <alternativeName>
        <fullName evidence="7">Tartrate utilization transcriptional regulator</fullName>
    </alternativeName>
</protein>
<dbReference type="GO" id="GO:0003677">
    <property type="term" value="F:DNA binding"/>
    <property type="evidence" value="ECO:0007669"/>
    <property type="project" value="UniProtKB-KW"/>
</dbReference>
<accession>A0A1B8R6E9</accession>
<dbReference type="GO" id="GO:0003700">
    <property type="term" value="F:DNA-binding transcription factor activity"/>
    <property type="evidence" value="ECO:0007669"/>
    <property type="project" value="InterPro"/>
</dbReference>
<dbReference type="SUPFAM" id="SSF46785">
    <property type="entry name" value="Winged helix' DNA-binding domain"/>
    <property type="match status" value="1"/>
</dbReference>
<dbReference type="Pfam" id="PF03466">
    <property type="entry name" value="LysR_substrate"/>
    <property type="match status" value="1"/>
</dbReference>
<dbReference type="PROSITE" id="PS50931">
    <property type="entry name" value="HTH_LYSR"/>
    <property type="match status" value="1"/>
</dbReference>
<name>A0A1B8R6E9_RHILT</name>
<proteinExistence type="inferred from homology"/>
<dbReference type="PANTHER" id="PTHR30579:SF7">
    <property type="entry name" value="HTH-TYPE TRANSCRIPTIONAL REGULATOR LRHA-RELATED"/>
    <property type="match status" value="1"/>
</dbReference>
<sequence length="282" mass="31034">MNKIFDLELLSTFVAVAETRSFTQAAPRVGRSQSAVSMQMQRLEQSLGTQLLVRTPKAVIPNTVGNDLLAYARRLLKLSDEAWTSVTGKSDVGSVRLGVPDDYAASLLPQVLRRFANEYPQIVVDLVCEPTDKLNLAICENRIDLAIVTRKANQPIEILRRERSVWVSSLTHMAWETDPLPVALFESCTARAHVLRALADNDRAYRCTYSSPSLLGLVTIVQTGLSVAALALCSVPDTLRIIGENEGLPTLDDLEIGIVRNPLSDGAAVDHLYDTLRRDLSH</sequence>
<evidence type="ECO:0000256" key="4">
    <source>
        <dbReference type="ARBA" id="ARBA00023163"/>
    </source>
</evidence>
<dbReference type="InterPro" id="IPR036390">
    <property type="entry name" value="WH_DNA-bd_sf"/>
</dbReference>
<dbReference type="AlphaFoldDB" id="A0A1B8R6E9"/>
<evidence type="ECO:0000256" key="3">
    <source>
        <dbReference type="ARBA" id="ARBA00023125"/>
    </source>
</evidence>
<dbReference type="Gene3D" id="3.40.190.10">
    <property type="entry name" value="Periplasmic binding protein-like II"/>
    <property type="match status" value="2"/>
</dbReference>
<reference evidence="9" key="2">
    <citation type="journal article" date="2016" name="Front. Microbiol.">
        <title>The Regulatory Protein RosR Affects Rhizobium leguminosarum bv. trifolii Protein Profiles, Cell Surface Properties, and Symbiosis with Clover.</title>
        <authorList>
            <person name="Rachwal K."/>
            <person name="Boguszewska A."/>
            <person name="Kopcinska J."/>
            <person name="Karas M."/>
            <person name="Tchorzewski M."/>
            <person name="Janczarek M."/>
        </authorList>
    </citation>
    <scope>NUCLEOTIDE SEQUENCE</scope>
    <source>
        <strain evidence="9">Rt24.2</strain>
    </source>
</reference>
<evidence type="ECO:0000313" key="9">
    <source>
        <dbReference type="EMBL" id="AOO92803.1"/>
    </source>
</evidence>
<organism evidence="9">
    <name type="scientific">Rhizobium leguminosarum bv. trifolii</name>
    <dbReference type="NCBI Taxonomy" id="386"/>
    <lineage>
        <taxon>Bacteria</taxon>
        <taxon>Pseudomonadati</taxon>
        <taxon>Pseudomonadota</taxon>
        <taxon>Alphaproteobacteria</taxon>
        <taxon>Hyphomicrobiales</taxon>
        <taxon>Rhizobiaceae</taxon>
        <taxon>Rhizobium/Agrobacterium group</taxon>
        <taxon>Rhizobium</taxon>
    </lineage>
</organism>
<dbReference type="InterPro" id="IPR000847">
    <property type="entry name" value="LysR_HTH_N"/>
</dbReference>
<evidence type="ECO:0000256" key="1">
    <source>
        <dbReference type="ARBA" id="ARBA00009437"/>
    </source>
</evidence>
<evidence type="ECO:0000256" key="6">
    <source>
        <dbReference type="ARBA" id="ARBA00067332"/>
    </source>
</evidence>
<comment type="similarity">
    <text evidence="1">Belongs to the LysR transcriptional regulatory family.</text>
</comment>
<dbReference type="PANTHER" id="PTHR30579">
    <property type="entry name" value="TRANSCRIPTIONAL REGULATOR"/>
    <property type="match status" value="1"/>
</dbReference>
<keyword evidence="4" id="KW-0804">Transcription</keyword>
<keyword evidence="3" id="KW-0238">DNA-binding</keyword>
<evidence type="ECO:0000256" key="5">
    <source>
        <dbReference type="ARBA" id="ARBA00054626"/>
    </source>
</evidence>
<dbReference type="InterPro" id="IPR036388">
    <property type="entry name" value="WH-like_DNA-bd_sf"/>
</dbReference>
<dbReference type="InterPro" id="IPR050176">
    <property type="entry name" value="LTTR"/>
</dbReference>
<dbReference type="FunFam" id="1.10.10.10:FF:000001">
    <property type="entry name" value="LysR family transcriptional regulator"/>
    <property type="match status" value="1"/>
</dbReference>
<evidence type="ECO:0000256" key="7">
    <source>
        <dbReference type="ARBA" id="ARBA00083243"/>
    </source>
</evidence>
<evidence type="ECO:0000259" key="8">
    <source>
        <dbReference type="PROSITE" id="PS50931"/>
    </source>
</evidence>
<dbReference type="Gene3D" id="1.10.10.10">
    <property type="entry name" value="Winged helix-like DNA-binding domain superfamily/Winged helix DNA-binding domain"/>
    <property type="match status" value="1"/>
</dbReference>
<reference evidence="9" key="1">
    <citation type="journal article" date="2015" name="BMC Genomics">
        <title>Transcriptome profiling of a Rhizobium leguminosarum bv. trifolii rosR mutant reveals the role of the transcriptional regulator RosR in motility, synthesis of cell-surface components, and other cellular processes.</title>
        <authorList>
            <person name="Rachwal K."/>
            <person name="Matczynska E."/>
            <person name="Janczarek M."/>
        </authorList>
    </citation>
    <scope>NUCLEOTIDE SEQUENCE</scope>
    <source>
        <strain evidence="9">Rt24.2</strain>
    </source>
</reference>
<dbReference type="Pfam" id="PF00126">
    <property type="entry name" value="HTH_1"/>
    <property type="match status" value="1"/>
</dbReference>
<evidence type="ECO:0000256" key="2">
    <source>
        <dbReference type="ARBA" id="ARBA00023015"/>
    </source>
</evidence>
<dbReference type="RefSeq" id="WP_065277463.1">
    <property type="nucleotide sequence ID" value="NZ_MAMO01000150.1"/>
</dbReference>
<dbReference type="PRINTS" id="PR00039">
    <property type="entry name" value="HTHLYSR"/>
</dbReference>